<dbReference type="RefSeq" id="WP_130855507.1">
    <property type="nucleotide sequence ID" value="NZ_JBHLWO010000002.1"/>
</dbReference>
<gene>
    <name evidence="1" type="ORF">ACFFI0_16215</name>
</gene>
<dbReference type="EMBL" id="JBHLWO010000002">
    <property type="protein sequence ID" value="MFC0319869.1"/>
    <property type="molecule type" value="Genomic_DNA"/>
</dbReference>
<dbReference type="Proteomes" id="UP001589774">
    <property type="component" value="Unassembled WGS sequence"/>
</dbReference>
<reference evidence="1 2" key="1">
    <citation type="submission" date="2024-09" db="EMBL/GenBank/DDBJ databases">
        <authorList>
            <person name="Sun Q."/>
            <person name="Mori K."/>
        </authorList>
    </citation>
    <scope>NUCLEOTIDE SEQUENCE [LARGE SCALE GENOMIC DNA]</scope>
    <source>
        <strain evidence="1 2">CCM 7765</strain>
    </source>
</reference>
<evidence type="ECO:0000313" key="2">
    <source>
        <dbReference type="Proteomes" id="UP001589774"/>
    </source>
</evidence>
<protein>
    <submittedName>
        <fullName evidence="1">Uncharacterized protein</fullName>
    </submittedName>
</protein>
<proteinExistence type="predicted"/>
<accession>A0ABV6HLU8</accession>
<organism evidence="1 2">
    <name type="scientific">Olivibacter oleidegradans</name>
    <dbReference type="NCBI Taxonomy" id="760123"/>
    <lineage>
        <taxon>Bacteria</taxon>
        <taxon>Pseudomonadati</taxon>
        <taxon>Bacteroidota</taxon>
        <taxon>Sphingobacteriia</taxon>
        <taxon>Sphingobacteriales</taxon>
        <taxon>Sphingobacteriaceae</taxon>
        <taxon>Olivibacter</taxon>
    </lineage>
</organism>
<keyword evidence="2" id="KW-1185">Reference proteome</keyword>
<sequence>MNQHRLYIYPKDVTIITGKGIRHAQRLLRTVHVALGKRPHQPVTFPEFARYMGLDEQAVREACIGTVVKKE</sequence>
<evidence type="ECO:0000313" key="1">
    <source>
        <dbReference type="EMBL" id="MFC0319869.1"/>
    </source>
</evidence>
<name>A0ABV6HLU8_9SPHI</name>
<comment type="caution">
    <text evidence="1">The sequence shown here is derived from an EMBL/GenBank/DDBJ whole genome shotgun (WGS) entry which is preliminary data.</text>
</comment>